<gene>
    <name evidence="4" type="ORF">PILCRDRAFT_820624</name>
    <name evidence="3" type="ORF">PILCRDRAFT_830459</name>
</gene>
<dbReference type="EMBL" id="KN833375">
    <property type="protein sequence ID" value="KIM71271.1"/>
    <property type="molecule type" value="Genomic_DNA"/>
</dbReference>
<proteinExistence type="predicted"/>
<evidence type="ECO:0000256" key="2">
    <source>
        <dbReference type="SAM" id="SignalP"/>
    </source>
</evidence>
<dbReference type="EMBL" id="KN832995">
    <property type="protein sequence ID" value="KIM82239.1"/>
    <property type="molecule type" value="Genomic_DNA"/>
</dbReference>
<evidence type="ECO:0000313" key="3">
    <source>
        <dbReference type="EMBL" id="KIM71271.1"/>
    </source>
</evidence>
<keyword evidence="1" id="KW-0812">Transmembrane</keyword>
<evidence type="ECO:0000313" key="4">
    <source>
        <dbReference type="EMBL" id="KIM82239.1"/>
    </source>
</evidence>
<name>A0A0C3FRB0_PILCF</name>
<evidence type="ECO:0000256" key="1">
    <source>
        <dbReference type="SAM" id="Phobius"/>
    </source>
</evidence>
<feature type="transmembrane region" description="Helical" evidence="1">
    <location>
        <begin position="87"/>
        <end position="105"/>
    </location>
</feature>
<reference evidence="4" key="3">
    <citation type="submission" date="2015-02" db="EMBL/GenBank/DDBJ databases">
        <title>Evolutionary Origins and Diversification of the Mycorrhizal Mutualists.</title>
        <authorList>
            <consortium name="DOE Joint Genome Institute"/>
            <consortium name="Mycorrhizal Genomics Consortium"/>
            <person name="Kohler A."/>
            <person name="Kuo A."/>
            <person name="Nagy L.G."/>
            <person name="Floudas D."/>
            <person name="Copeland A."/>
            <person name="Barry K.W."/>
            <person name="Cichocki N."/>
            <person name="Veneault-Fourrey C."/>
            <person name="LaButti K."/>
            <person name="Lindquist E.A."/>
            <person name="Lipzen A."/>
            <person name="Lundell T."/>
            <person name="Morin E."/>
            <person name="Murat C."/>
            <person name="Riley R."/>
            <person name="Ohm R."/>
            <person name="Sun H."/>
            <person name="Tunlid A."/>
            <person name="Henrissat B."/>
            <person name="Grigoriev I.V."/>
            <person name="Hibbett D.S."/>
            <person name="Martin F."/>
        </authorList>
    </citation>
    <scope>NUCLEOTIDE SEQUENCE</scope>
    <source>
        <strain evidence="4 5">F 1598</strain>
    </source>
</reference>
<keyword evidence="1" id="KW-1133">Transmembrane helix</keyword>
<protein>
    <submittedName>
        <fullName evidence="4">Uncharacterized protein</fullName>
    </submittedName>
</protein>
<organism evidence="4 5">
    <name type="scientific">Piloderma croceum (strain F 1598)</name>
    <dbReference type="NCBI Taxonomy" id="765440"/>
    <lineage>
        <taxon>Eukaryota</taxon>
        <taxon>Fungi</taxon>
        <taxon>Dikarya</taxon>
        <taxon>Basidiomycota</taxon>
        <taxon>Agaricomycotina</taxon>
        <taxon>Agaricomycetes</taxon>
        <taxon>Agaricomycetidae</taxon>
        <taxon>Atheliales</taxon>
        <taxon>Atheliaceae</taxon>
        <taxon>Piloderma</taxon>
    </lineage>
</organism>
<feature type="chain" id="PRO_5007392379" evidence="2">
    <location>
        <begin position="17"/>
        <end position="182"/>
    </location>
</feature>
<keyword evidence="1" id="KW-0472">Membrane</keyword>
<dbReference type="Proteomes" id="UP000054166">
    <property type="component" value="Unassembled WGS sequence"/>
</dbReference>
<feature type="transmembrane region" description="Helical" evidence="1">
    <location>
        <begin position="117"/>
        <end position="137"/>
    </location>
</feature>
<feature type="signal peptide" evidence="2">
    <location>
        <begin position="1"/>
        <end position="16"/>
    </location>
</feature>
<reference evidence="5" key="2">
    <citation type="submission" date="2015-01" db="EMBL/GenBank/DDBJ databases">
        <title>Evolutionary Origins and Diversification of the Mycorrhizal Mutualists.</title>
        <authorList>
            <consortium name="DOE Joint Genome Institute"/>
            <consortium name="Mycorrhizal Genomics Consortium"/>
            <person name="Kohler A."/>
            <person name="Kuo A."/>
            <person name="Nagy L.G."/>
            <person name="Floudas D."/>
            <person name="Copeland A."/>
            <person name="Barry K.W."/>
            <person name="Cichocki N."/>
            <person name="Veneault-Fourrey C."/>
            <person name="LaButti K."/>
            <person name="Lindquist E.A."/>
            <person name="Lipzen A."/>
            <person name="Lundell T."/>
            <person name="Morin E."/>
            <person name="Murat C."/>
            <person name="Riley R."/>
            <person name="Ohm R."/>
            <person name="Sun H."/>
            <person name="Tunlid A."/>
            <person name="Henrissat B."/>
            <person name="Grigoriev I.V."/>
            <person name="Hibbett D.S."/>
            <person name="Martin F."/>
        </authorList>
    </citation>
    <scope>NUCLEOTIDE SEQUENCE [LARGE SCALE GENOMIC DNA]</scope>
    <source>
        <strain evidence="5">F 1598</strain>
    </source>
</reference>
<dbReference type="HOGENOM" id="CLU_1482549_0_0_1"/>
<keyword evidence="5" id="KW-1185">Reference proteome</keyword>
<reference evidence="4 5" key="1">
    <citation type="submission" date="2014-04" db="EMBL/GenBank/DDBJ databases">
        <authorList>
            <consortium name="DOE Joint Genome Institute"/>
            <person name="Kuo A."/>
            <person name="Tarkka M."/>
            <person name="Buscot F."/>
            <person name="Kohler A."/>
            <person name="Nagy L.G."/>
            <person name="Floudas D."/>
            <person name="Copeland A."/>
            <person name="Barry K.W."/>
            <person name="Cichocki N."/>
            <person name="Veneault-Fourrey C."/>
            <person name="LaButti K."/>
            <person name="Lindquist E.A."/>
            <person name="Lipzen A."/>
            <person name="Lundell T."/>
            <person name="Morin E."/>
            <person name="Murat C."/>
            <person name="Sun H."/>
            <person name="Tunlid A."/>
            <person name="Henrissat B."/>
            <person name="Grigoriev I.V."/>
            <person name="Hibbett D.S."/>
            <person name="Martin F."/>
            <person name="Nordberg H.P."/>
            <person name="Cantor M.N."/>
            <person name="Hua S.X."/>
        </authorList>
    </citation>
    <scope>NUCLEOTIDE SEQUENCE [LARGE SCALE GENOMIC DNA]</scope>
    <source>
        <strain evidence="4 5">F 1598</strain>
    </source>
</reference>
<accession>A0A0C3FRB0</accession>
<feature type="transmembrane region" description="Helical" evidence="1">
    <location>
        <begin position="7"/>
        <end position="27"/>
    </location>
</feature>
<sequence>MHIALHFASYVAPVASLVVGLAPALIPTKIKEAPIALAAIFSVFVARFEPAPNHDNLFTLFQCAIWALACCQLVSYPFNDVIVNFDWMIALLALLPALFLIGAIFRRIVGHCAKDLGVFGIIILCCCDVAKVVHGGLMSCLSRCSGSDASDDDAEASSLPSYTASCANKISIHDFRNLDNGV</sequence>
<keyword evidence="2" id="KW-0732">Signal</keyword>
<dbReference type="AlphaFoldDB" id="A0A0C3FRB0"/>
<evidence type="ECO:0000313" key="5">
    <source>
        <dbReference type="Proteomes" id="UP000054166"/>
    </source>
</evidence>